<keyword evidence="3" id="KW-1185">Reference proteome</keyword>
<feature type="region of interest" description="Disordered" evidence="1">
    <location>
        <begin position="132"/>
        <end position="183"/>
    </location>
</feature>
<proteinExistence type="predicted"/>
<reference evidence="2 3" key="1">
    <citation type="journal article" date="2015" name="Genome Biol. Evol.">
        <title>Comparative Genomics of a Bacterivorous Green Alga Reveals Evolutionary Causalities and Consequences of Phago-Mixotrophic Mode of Nutrition.</title>
        <authorList>
            <person name="Burns J.A."/>
            <person name="Paasch A."/>
            <person name="Narechania A."/>
            <person name="Kim E."/>
        </authorList>
    </citation>
    <scope>NUCLEOTIDE SEQUENCE [LARGE SCALE GENOMIC DNA]</scope>
    <source>
        <strain evidence="2 3">PLY_AMNH</strain>
    </source>
</reference>
<feature type="compositionally biased region" description="Basic and acidic residues" evidence="1">
    <location>
        <begin position="204"/>
        <end position="226"/>
    </location>
</feature>
<organism evidence="2 3">
    <name type="scientific">Cymbomonas tetramitiformis</name>
    <dbReference type="NCBI Taxonomy" id="36881"/>
    <lineage>
        <taxon>Eukaryota</taxon>
        <taxon>Viridiplantae</taxon>
        <taxon>Chlorophyta</taxon>
        <taxon>Pyramimonadophyceae</taxon>
        <taxon>Pyramimonadales</taxon>
        <taxon>Pyramimonadaceae</taxon>
        <taxon>Cymbomonas</taxon>
    </lineage>
</organism>
<comment type="caution">
    <text evidence="2">The sequence shown here is derived from an EMBL/GenBank/DDBJ whole genome shotgun (WGS) entry which is preliminary data.</text>
</comment>
<evidence type="ECO:0000256" key="1">
    <source>
        <dbReference type="SAM" id="MobiDB-lite"/>
    </source>
</evidence>
<feature type="non-terminal residue" evidence="2">
    <location>
        <position position="246"/>
    </location>
</feature>
<name>A0AAE0KTY8_9CHLO</name>
<evidence type="ECO:0000313" key="3">
    <source>
        <dbReference type="Proteomes" id="UP001190700"/>
    </source>
</evidence>
<sequence length="246" mass="26903">MPHPLFAAEEEIVPASAPSRRDIALQQHASMQVASEAVANLAPRTTTPAPPPPPAITRRKPEGFRLGQDFEATTKEIRVSHWAKTTIACVYDGSGATLDLASAPRAERPHLPTPPGKLRGTWQGRLSECMEEEPFAEAEPEPATFMHGSTDLARPESAKVDDDADHDDDDRSYSMSYDEGGEESDIEDFFSCHDENGIEHMEEDHVDHEDHEDDAGSVHGDGKRDTGFGTDGSVLAATRELVEEMM</sequence>
<accession>A0AAE0KTY8</accession>
<feature type="region of interest" description="Disordered" evidence="1">
    <location>
        <begin position="40"/>
        <end position="60"/>
    </location>
</feature>
<dbReference type="AlphaFoldDB" id="A0AAE0KTY8"/>
<gene>
    <name evidence="2" type="ORF">CYMTET_30679</name>
</gene>
<feature type="region of interest" description="Disordered" evidence="1">
    <location>
        <begin position="204"/>
        <end position="234"/>
    </location>
</feature>
<dbReference type="EMBL" id="LGRX02017812">
    <property type="protein sequence ID" value="KAK3260359.1"/>
    <property type="molecule type" value="Genomic_DNA"/>
</dbReference>
<evidence type="ECO:0000313" key="2">
    <source>
        <dbReference type="EMBL" id="KAK3260359.1"/>
    </source>
</evidence>
<protein>
    <submittedName>
        <fullName evidence="2">Uncharacterized protein</fullName>
    </submittedName>
</protein>
<dbReference type="Proteomes" id="UP001190700">
    <property type="component" value="Unassembled WGS sequence"/>
</dbReference>